<evidence type="ECO:0000256" key="1">
    <source>
        <dbReference type="ARBA" id="ARBA00004141"/>
    </source>
</evidence>
<dbReference type="EMBL" id="KZ503049">
    <property type="protein sequence ID" value="PKU68761.1"/>
    <property type="molecule type" value="Genomic_DNA"/>
</dbReference>
<evidence type="ECO:0000256" key="6">
    <source>
        <dbReference type="RuleBase" id="RU363053"/>
    </source>
</evidence>
<reference evidence="7 8" key="2">
    <citation type="journal article" date="2017" name="Nature">
        <title>The Apostasia genome and the evolution of orchids.</title>
        <authorList>
            <person name="Zhang G.Q."/>
            <person name="Liu K.W."/>
            <person name="Li Z."/>
            <person name="Lohaus R."/>
            <person name="Hsiao Y.Y."/>
            <person name="Niu S.C."/>
            <person name="Wang J.Y."/>
            <person name="Lin Y.C."/>
            <person name="Xu Q."/>
            <person name="Chen L.J."/>
            <person name="Yoshida K."/>
            <person name="Fujiwara S."/>
            <person name="Wang Z.W."/>
            <person name="Zhang Y.Q."/>
            <person name="Mitsuda N."/>
            <person name="Wang M."/>
            <person name="Liu G.H."/>
            <person name="Pecoraro L."/>
            <person name="Huang H.X."/>
            <person name="Xiao X.J."/>
            <person name="Lin M."/>
            <person name="Wu X.Y."/>
            <person name="Wu W.L."/>
            <person name="Chen Y.Y."/>
            <person name="Chang S.B."/>
            <person name="Sakamoto S."/>
            <person name="Ohme-Takagi M."/>
            <person name="Yagi M."/>
            <person name="Zeng S.J."/>
            <person name="Shen C.Y."/>
            <person name="Yeh C.M."/>
            <person name="Luo Y.B."/>
            <person name="Tsai W.C."/>
            <person name="Van de Peer Y."/>
            <person name="Liu Z.J."/>
        </authorList>
    </citation>
    <scope>NUCLEOTIDE SEQUENCE [LARGE SCALE GENOMIC DNA]</scope>
    <source>
        <tissue evidence="7">The whole plant</tissue>
    </source>
</reference>
<reference evidence="7 8" key="1">
    <citation type="journal article" date="2016" name="Sci. Rep.">
        <title>The Dendrobium catenatum Lindl. genome sequence provides insights into polysaccharide synthase, floral development and adaptive evolution.</title>
        <authorList>
            <person name="Zhang G.Q."/>
            <person name="Xu Q."/>
            <person name="Bian C."/>
            <person name="Tsai W.C."/>
            <person name="Yeh C.M."/>
            <person name="Liu K.W."/>
            <person name="Yoshida K."/>
            <person name="Zhang L.S."/>
            <person name="Chang S.B."/>
            <person name="Chen F."/>
            <person name="Shi Y."/>
            <person name="Su Y.Y."/>
            <person name="Zhang Y.Q."/>
            <person name="Chen L.J."/>
            <person name="Yin Y."/>
            <person name="Lin M."/>
            <person name="Huang H."/>
            <person name="Deng H."/>
            <person name="Wang Z.W."/>
            <person name="Zhu S.L."/>
            <person name="Zhao X."/>
            <person name="Deng C."/>
            <person name="Niu S.C."/>
            <person name="Huang J."/>
            <person name="Wang M."/>
            <person name="Liu G.H."/>
            <person name="Yang H.J."/>
            <person name="Xiao X.J."/>
            <person name="Hsiao Y.Y."/>
            <person name="Wu W.L."/>
            <person name="Chen Y.Y."/>
            <person name="Mitsuda N."/>
            <person name="Ohme-Takagi M."/>
            <person name="Luo Y.B."/>
            <person name="Van de Peer Y."/>
            <person name="Liu Z.J."/>
        </authorList>
    </citation>
    <scope>NUCLEOTIDE SEQUENCE [LARGE SCALE GENOMIC DNA]</scope>
    <source>
        <tissue evidence="7">The whole plant</tissue>
    </source>
</reference>
<keyword evidence="4" id="KW-1133">Transmembrane helix</keyword>
<evidence type="ECO:0000313" key="8">
    <source>
        <dbReference type="Proteomes" id="UP000233837"/>
    </source>
</evidence>
<organism evidence="7 8">
    <name type="scientific">Dendrobium catenatum</name>
    <dbReference type="NCBI Taxonomy" id="906689"/>
    <lineage>
        <taxon>Eukaryota</taxon>
        <taxon>Viridiplantae</taxon>
        <taxon>Streptophyta</taxon>
        <taxon>Embryophyta</taxon>
        <taxon>Tracheophyta</taxon>
        <taxon>Spermatophyta</taxon>
        <taxon>Magnoliopsida</taxon>
        <taxon>Liliopsida</taxon>
        <taxon>Asparagales</taxon>
        <taxon>Orchidaceae</taxon>
        <taxon>Epidendroideae</taxon>
        <taxon>Malaxideae</taxon>
        <taxon>Dendrobiinae</taxon>
        <taxon>Dendrobium</taxon>
    </lineage>
</organism>
<accession>A0A2I0VZD2</accession>
<keyword evidence="8" id="KW-1185">Reference proteome</keyword>
<dbReference type="Pfam" id="PF04117">
    <property type="entry name" value="Mpv17_PMP22"/>
    <property type="match status" value="1"/>
</dbReference>
<dbReference type="OrthoDB" id="430207at2759"/>
<name>A0A2I0VZD2_9ASPA</name>
<dbReference type="AlphaFoldDB" id="A0A2I0VZD2"/>
<proteinExistence type="inferred from homology"/>
<dbReference type="PANTHER" id="PTHR11266">
    <property type="entry name" value="PEROXISOMAL MEMBRANE PROTEIN 2, PXMP2 MPV17"/>
    <property type="match status" value="1"/>
</dbReference>
<evidence type="ECO:0000256" key="3">
    <source>
        <dbReference type="ARBA" id="ARBA00022692"/>
    </source>
</evidence>
<dbReference type="STRING" id="906689.A0A2I0VZD2"/>
<gene>
    <name evidence="7" type="primary">PMP22</name>
    <name evidence="7" type="ORF">MA16_Dca014231</name>
</gene>
<dbReference type="GO" id="GO:0016020">
    <property type="term" value="C:membrane"/>
    <property type="evidence" value="ECO:0007669"/>
    <property type="project" value="UniProtKB-SubCell"/>
</dbReference>
<evidence type="ECO:0000256" key="5">
    <source>
        <dbReference type="ARBA" id="ARBA00023136"/>
    </source>
</evidence>
<protein>
    <submittedName>
        <fullName evidence="7">Peroxisomal membrane protein PMP22</fullName>
    </submittedName>
</protein>
<evidence type="ECO:0000256" key="4">
    <source>
        <dbReference type="ARBA" id="ARBA00022989"/>
    </source>
</evidence>
<comment type="similarity">
    <text evidence="2 6">Belongs to the peroxisomal membrane protein PXMP2/4 family.</text>
</comment>
<dbReference type="PANTHER" id="PTHR11266:SF18">
    <property type="entry name" value="OS12G0508100 PROTEIN"/>
    <property type="match status" value="1"/>
</dbReference>
<evidence type="ECO:0000256" key="2">
    <source>
        <dbReference type="ARBA" id="ARBA00006824"/>
    </source>
</evidence>
<evidence type="ECO:0000313" key="7">
    <source>
        <dbReference type="EMBL" id="PKU68761.1"/>
    </source>
</evidence>
<keyword evidence="3" id="KW-0812">Transmembrane</keyword>
<sequence length="252" mass="27698">MSGSFLRSGGMRARELLRRSRVPVSSSFAQRPRAYVRSFPAAAKVSQDSSSHLSPAVSSFLSSAASRNGFVSWYLGMIEARPILTKSITSGAIFIAADISSQVVTLPASDSFDWIRTLRMGSYGTLVAGPSLHLWFNFASRIIPKRDVISTLKKIFIGQTCFGPIMTSIFFSVNAGLQGESAAEILARLKRDLLPTLLNGLAYWPICDFVTFRFIPVRLQPLVSNSFSFLWTIYLTYMASLQKASPPHIAAN</sequence>
<dbReference type="Proteomes" id="UP000233837">
    <property type="component" value="Unassembled WGS sequence"/>
</dbReference>
<dbReference type="GO" id="GO:0005737">
    <property type="term" value="C:cytoplasm"/>
    <property type="evidence" value="ECO:0007669"/>
    <property type="project" value="TreeGrafter"/>
</dbReference>
<dbReference type="InterPro" id="IPR007248">
    <property type="entry name" value="Mpv17_PMP22"/>
</dbReference>
<comment type="subcellular location">
    <subcellularLocation>
        <location evidence="1">Membrane</location>
        <topology evidence="1">Multi-pass membrane protein</topology>
    </subcellularLocation>
</comment>
<keyword evidence="5" id="KW-0472">Membrane</keyword>